<accession>A0ACC0VKV6</accession>
<organism evidence="1 2">
    <name type="scientific">Peronosclerospora sorghi</name>
    <dbReference type="NCBI Taxonomy" id="230839"/>
    <lineage>
        <taxon>Eukaryota</taxon>
        <taxon>Sar</taxon>
        <taxon>Stramenopiles</taxon>
        <taxon>Oomycota</taxon>
        <taxon>Peronosporomycetes</taxon>
        <taxon>Peronosporales</taxon>
        <taxon>Peronosporaceae</taxon>
        <taxon>Peronosclerospora</taxon>
    </lineage>
</organism>
<dbReference type="Proteomes" id="UP001163321">
    <property type="component" value="Chromosome 8"/>
</dbReference>
<evidence type="ECO:0000313" key="2">
    <source>
        <dbReference type="Proteomes" id="UP001163321"/>
    </source>
</evidence>
<sequence>MSIDMSLECCNDKQFLSIFLINCYAVDEFYLLINFNDVHLLTNNYVSCSKSCSTVFLHELGHATAAWLTCGSVKGMEVHPDEGGVTKTVGGLQWVILPAGYLGSALWGMALTIASANQTASEVAAGILIFFLLIFIFYAHNNYLRILNFCFILLLAGLLALNIWTTFDALQYVTLFLGVMSCLFSVYDIWDDLISRRVNESDASVFAKMTHTSSRCWGVIWGLIALVSLVAAVYFNLLVAQDSGESLTNISNASPGTKVALACAVVSVGLAVVHTGLTGRCMLRKRVGLTSYFSSAQDVSHGLLLRQRQLKALATSSMARAKKTIAPLKASTPRHHGGNKGSNKTAGVALKKMSEKQKQTPSKSAKKRVKKVERDELDEEENDDDDGDDDNDGEENDEEESVAEASDEADDEEEDEFEDQGSSSDDDSGDEDEDEDVVQLTELEKKTRRFAIDREKEIQKMREDGSLSLASQLHVDDLSSDDEENVNTIGNVPLRWYEDYDHIGYNVEGKKIMKSNNSDGIDDAIAAKDDPNYDRTVYDAYNDRKIIISDRDMEIIRRMQAGAFAHPEFEAYPDYVDVYSSNKIIHSMGNDHEPKSRFVPSKWERMKVLNIIKGIKEGRIKLDQEPKKKPEVYQMWFNDDQAQNRKGPAHVQAPKMPLPGHIESYNPPDEYLFTKEELRAWENAEPEDRETNFIPRKFKSLREVCGYSRFVRERFERCLDLYLAPRLNKRKLNIDPESLVPELPKPQDLRPFPNTLALVFNGHTGRIRSLVIDPYGQYVASGSDDFTVRIWELETARCLQTYNVGAVVQKLSWNPNKDHQLLAVAAAKKVFIIATGTGSIDQTEITNALVGDADDSVKLITESDSKTDTLDGDVHVVDETDATVEADALKKKIPVTWRFYSGMNDTSKSKEVSKRLWLQQRVGTGIRIVLHHTYDVKDVAWHYKGDYLSTVCPGAGSCAVLIHQLSKRKTQNPFQKSVGQVQCVLFHPSKPFFFHATQRHVRVYNLVKQSIVKKLSSGVKWISSMAVHANGDHLLVGSYDRRLCWFDLDLSSKPFKTLKYHEKAVRDVSFHAKYPLMASASDDGTIHIFHAMVYSYVLLPV</sequence>
<protein>
    <submittedName>
        <fullName evidence="1">Uncharacterized protein</fullName>
    </submittedName>
</protein>
<proteinExistence type="predicted"/>
<keyword evidence="2" id="KW-1185">Reference proteome</keyword>
<comment type="caution">
    <text evidence="1">The sequence shown here is derived from an EMBL/GenBank/DDBJ whole genome shotgun (WGS) entry which is preliminary data.</text>
</comment>
<evidence type="ECO:0000313" key="1">
    <source>
        <dbReference type="EMBL" id="KAI9907124.1"/>
    </source>
</evidence>
<dbReference type="EMBL" id="CM047587">
    <property type="protein sequence ID" value="KAI9907124.1"/>
    <property type="molecule type" value="Genomic_DNA"/>
</dbReference>
<reference evidence="1 2" key="1">
    <citation type="journal article" date="2022" name="bioRxiv">
        <title>The genome of the oomycete Peronosclerospora sorghi, a cosmopolitan pathogen of maize and sorghum, is inflated with dispersed pseudogenes.</title>
        <authorList>
            <person name="Fletcher K."/>
            <person name="Martin F."/>
            <person name="Isakeit T."/>
            <person name="Cavanaugh K."/>
            <person name="Magill C."/>
            <person name="Michelmore R."/>
        </authorList>
    </citation>
    <scope>NUCLEOTIDE SEQUENCE [LARGE SCALE GENOMIC DNA]</scope>
    <source>
        <strain evidence="1">P6</strain>
    </source>
</reference>
<name>A0ACC0VKV6_9STRA</name>
<gene>
    <name evidence="1" type="ORF">PsorP6_004225</name>
</gene>